<evidence type="ECO:0000313" key="3">
    <source>
        <dbReference type="Proteomes" id="UP000314294"/>
    </source>
</evidence>
<accession>A0A4Z2DY91</accession>
<sequence length="142" mass="16533">MVDQGQHTHLLLLLQAVVWGQQQSRWLRSFLSASRRRVVNVYLEDEQQLDQVYRYLEQLDAPLLAGLRSLEERVPLLLDVLLPEAIISAIAGVDGVTLQQAEEKSLRGRVLSNRERQEFDLTMERQMRSRWTSCLLPERLTH</sequence>
<comment type="caution">
    <text evidence="2">The sequence shown here is derived from an EMBL/GenBank/DDBJ whole genome shotgun (WGS) entry which is preliminary data.</text>
</comment>
<dbReference type="OrthoDB" id="10013064at2759"/>
<evidence type="ECO:0000313" key="2">
    <source>
        <dbReference type="EMBL" id="TNN21466.1"/>
    </source>
</evidence>
<evidence type="ECO:0000259" key="1">
    <source>
        <dbReference type="Pfam" id="PF20886"/>
    </source>
</evidence>
<reference evidence="2 3" key="1">
    <citation type="submission" date="2019-03" db="EMBL/GenBank/DDBJ databases">
        <title>First draft genome of Liparis tanakae, snailfish: a comprehensive survey of snailfish specific genes.</title>
        <authorList>
            <person name="Kim W."/>
            <person name="Song I."/>
            <person name="Jeong J.-H."/>
            <person name="Kim D."/>
            <person name="Kim S."/>
            <person name="Ryu S."/>
            <person name="Song J.Y."/>
            <person name="Lee S.K."/>
        </authorList>
    </citation>
    <scope>NUCLEOTIDE SEQUENCE [LARGE SCALE GENOMIC DNA]</scope>
    <source>
        <tissue evidence="2">Muscle</tissue>
    </source>
</reference>
<protein>
    <submittedName>
        <fullName evidence="2">PWWP domain-containing protein MUM1L1</fullName>
    </submittedName>
</protein>
<dbReference type="InterPro" id="IPR048795">
    <property type="entry name" value="PWP3A_3B_4_C"/>
</dbReference>
<organism evidence="2 3">
    <name type="scientific">Liparis tanakae</name>
    <name type="common">Tanaka's snailfish</name>
    <dbReference type="NCBI Taxonomy" id="230148"/>
    <lineage>
        <taxon>Eukaryota</taxon>
        <taxon>Metazoa</taxon>
        <taxon>Chordata</taxon>
        <taxon>Craniata</taxon>
        <taxon>Vertebrata</taxon>
        <taxon>Euteleostomi</taxon>
        <taxon>Actinopterygii</taxon>
        <taxon>Neopterygii</taxon>
        <taxon>Teleostei</taxon>
        <taxon>Neoteleostei</taxon>
        <taxon>Acanthomorphata</taxon>
        <taxon>Eupercaria</taxon>
        <taxon>Perciformes</taxon>
        <taxon>Cottioidei</taxon>
        <taxon>Cottales</taxon>
        <taxon>Liparidae</taxon>
        <taxon>Liparis</taxon>
    </lineage>
</organism>
<dbReference type="Pfam" id="PF20886">
    <property type="entry name" value="PWP3A-B_C"/>
    <property type="match status" value="1"/>
</dbReference>
<dbReference type="PANTHER" id="PTHR31333">
    <property type="entry name" value="PWWP DOMAIN-CONTAINING DNA REPAIR FACTOR 3 FAMILY MEMBER"/>
    <property type="match status" value="1"/>
</dbReference>
<dbReference type="PANTHER" id="PTHR31333:SF6">
    <property type="entry name" value="MUM1 LIKE 1"/>
    <property type="match status" value="1"/>
</dbReference>
<proteinExistence type="predicted"/>
<dbReference type="InterPro" id="IPR040263">
    <property type="entry name" value="PWP3A_3B_4"/>
</dbReference>
<dbReference type="EMBL" id="SRLO01027804">
    <property type="protein sequence ID" value="TNN21466.1"/>
    <property type="molecule type" value="Genomic_DNA"/>
</dbReference>
<feature type="domain" description="PWWP" evidence="1">
    <location>
        <begin position="14"/>
        <end position="121"/>
    </location>
</feature>
<gene>
    <name evidence="2" type="primary">MUM1L1_1</name>
    <name evidence="2" type="ORF">EYF80_068423</name>
</gene>
<dbReference type="Proteomes" id="UP000314294">
    <property type="component" value="Unassembled WGS sequence"/>
</dbReference>
<name>A0A4Z2DY91_9TELE</name>
<dbReference type="AlphaFoldDB" id="A0A4Z2DY91"/>
<keyword evidence="3" id="KW-1185">Reference proteome</keyword>